<dbReference type="RefSeq" id="WP_186940089.1">
    <property type="nucleotide sequence ID" value="NZ_JACOGA010000001.1"/>
</dbReference>
<comment type="caution">
    <text evidence="1">The sequence shown here is derived from an EMBL/GenBank/DDBJ whole genome shotgun (WGS) entry which is preliminary data.</text>
</comment>
<protein>
    <submittedName>
        <fullName evidence="1">GCN5 family acetyltransferase</fullName>
    </submittedName>
</protein>
<accession>A0ABR6Y634</accession>
<keyword evidence="2" id="KW-1185">Reference proteome</keyword>
<dbReference type="EMBL" id="JACOGA010000001">
    <property type="protein sequence ID" value="MBC3872074.1"/>
    <property type="molecule type" value="Genomic_DNA"/>
</dbReference>
<organism evidence="1 2">
    <name type="scientific">Undibacterium flavidum</name>
    <dbReference type="NCBI Taxonomy" id="2762297"/>
    <lineage>
        <taxon>Bacteria</taxon>
        <taxon>Pseudomonadati</taxon>
        <taxon>Pseudomonadota</taxon>
        <taxon>Betaproteobacteria</taxon>
        <taxon>Burkholderiales</taxon>
        <taxon>Oxalobacteraceae</taxon>
        <taxon>Undibacterium</taxon>
    </lineage>
</organism>
<dbReference type="Proteomes" id="UP000624279">
    <property type="component" value="Unassembled WGS sequence"/>
</dbReference>
<proteinExistence type="predicted"/>
<gene>
    <name evidence="1" type="ORF">H8K55_00625</name>
</gene>
<evidence type="ECO:0000313" key="1">
    <source>
        <dbReference type="EMBL" id="MBC3872074.1"/>
    </source>
</evidence>
<reference evidence="1 2" key="1">
    <citation type="submission" date="2020-08" db="EMBL/GenBank/DDBJ databases">
        <title>Novel species isolated from subtropical streams in China.</title>
        <authorList>
            <person name="Lu H."/>
        </authorList>
    </citation>
    <scope>NUCLEOTIDE SEQUENCE [LARGE SCALE GENOMIC DNA]</scope>
    <source>
        <strain evidence="1 2">LX15W</strain>
    </source>
</reference>
<name>A0ABR6Y634_9BURK</name>
<sequence length="143" mass="16263">MDLQFVPPLVLDATKVGEYPASAKAGGGYVWDAVLEYRVWCHPELGAPDVCEGNDYFYAFETYAEAIEYAEQHKGCEEPLALILQCEYIDEPEPEQYAHIKQERVAEWPVEFLSRPRRTENTIPDFLSPNAPSNRLAILRGQV</sequence>
<evidence type="ECO:0000313" key="2">
    <source>
        <dbReference type="Proteomes" id="UP000624279"/>
    </source>
</evidence>